<dbReference type="EMBL" id="AAWS01000022">
    <property type="protein sequence ID" value="EAY27626.1"/>
    <property type="molecule type" value="Genomic_DNA"/>
</dbReference>
<dbReference type="eggNOG" id="COG4447">
    <property type="taxonomic scope" value="Bacteria"/>
</dbReference>
<feature type="domain" description="FlgD/Vpr Ig-like" evidence="1">
    <location>
        <begin position="835"/>
        <end position="890"/>
    </location>
</feature>
<evidence type="ECO:0000259" key="1">
    <source>
        <dbReference type="Pfam" id="PF13860"/>
    </source>
</evidence>
<proteinExistence type="predicted"/>
<dbReference type="NCBIfam" id="TIGR04183">
    <property type="entry name" value="Por_Secre_tail"/>
    <property type="match status" value="1"/>
</dbReference>
<dbReference type="InterPro" id="IPR025965">
    <property type="entry name" value="FlgD/Vpr_Ig-like"/>
</dbReference>
<comment type="caution">
    <text evidence="2">The sequence shown here is derived from an EMBL/GenBank/DDBJ whole genome shotgun (WGS) entry which is preliminary data.</text>
</comment>
<dbReference type="Gene3D" id="2.130.10.10">
    <property type="entry name" value="YVTN repeat-like/Quinoprotein amine dehydrogenase"/>
    <property type="match status" value="4"/>
</dbReference>
<dbReference type="SUPFAM" id="SSF50939">
    <property type="entry name" value="Sialidases"/>
    <property type="match status" value="1"/>
</dbReference>
<dbReference type="Pfam" id="PF13860">
    <property type="entry name" value="FlgD_ig"/>
    <property type="match status" value="1"/>
</dbReference>
<dbReference type="GO" id="GO:0010411">
    <property type="term" value="P:xyloglucan metabolic process"/>
    <property type="evidence" value="ECO:0007669"/>
    <property type="project" value="TreeGrafter"/>
</dbReference>
<name>A1ZPX1_MICM2</name>
<protein>
    <submittedName>
        <fullName evidence="2">BNR/Asp-box repeat domain protein</fullName>
    </submittedName>
</protein>
<gene>
    <name evidence="2" type="ORF">M23134_02873</name>
</gene>
<dbReference type="Proteomes" id="UP000004095">
    <property type="component" value="Unassembled WGS sequence"/>
</dbReference>
<dbReference type="PANTHER" id="PTHR43739">
    <property type="entry name" value="XYLOGLUCANASE (EUROFUNG)"/>
    <property type="match status" value="1"/>
</dbReference>
<reference evidence="2 3" key="1">
    <citation type="submission" date="2007-01" db="EMBL/GenBank/DDBJ databases">
        <authorList>
            <person name="Haygood M."/>
            <person name="Podell S."/>
            <person name="Anderson C."/>
            <person name="Hopkinson B."/>
            <person name="Roe K."/>
            <person name="Barbeau K."/>
            <person name="Gaasterland T."/>
            <person name="Ferriera S."/>
            <person name="Johnson J."/>
            <person name="Kravitz S."/>
            <person name="Beeson K."/>
            <person name="Sutton G."/>
            <person name="Rogers Y.-H."/>
            <person name="Friedman R."/>
            <person name="Frazier M."/>
            <person name="Venter J.C."/>
        </authorList>
    </citation>
    <scope>NUCLEOTIDE SEQUENCE [LARGE SCALE GENOMIC DNA]</scope>
    <source>
        <strain evidence="2 3">ATCC 23134</strain>
    </source>
</reference>
<evidence type="ECO:0000313" key="3">
    <source>
        <dbReference type="Proteomes" id="UP000004095"/>
    </source>
</evidence>
<dbReference type="InterPro" id="IPR036278">
    <property type="entry name" value="Sialidase_sf"/>
</dbReference>
<dbReference type="SUPFAM" id="SSF110296">
    <property type="entry name" value="Oligoxyloglucan reducing end-specific cellobiohydrolase"/>
    <property type="match status" value="1"/>
</dbReference>
<keyword evidence="3" id="KW-1185">Reference proteome</keyword>
<evidence type="ECO:0000313" key="2">
    <source>
        <dbReference type="EMBL" id="EAY27626.1"/>
    </source>
</evidence>
<sequence>MLKDFALKKDLPKIITKKTPSRLDLPTIGAVNDIKENLKGRYAYELARLADPRTQQVPANIRHKELRFAQSISQNTVRQRTTEQQWVQRGPFNIGGRTRALAIDVSNESVIIAGGTSGGMWRSENSGASWRKTNGETEVQSVTAIVQDTRAGKTNTWYYGTGELRGNTAAGGGGALYRGNGIFKSTDGGNSWNPLAATTNLTPQVYDNAFEYVWNLGIDTSNTTQDEVYAAVFGTIAKSTDGGNSWTKTLGYDTNFVARYTDVAVSPKGVVFAALSNTSLGSPVGTVSGFYRSTDGSNWVNITPVGFPTIHDRTVMAISPTDENTVYFLSNTPTQGFPYSLWKYTYLAGDGSGLGGQWTNLSGNVPRLGGNQGDYNSQESFNMLIDIKPDNSNIMFIGGTNLYRSTNGFTTPAASWIGGYDPSGGFGFYPGHHPDVHKVVFYPSNPNKMLSATDGGVYLTNNNIANAVEWISFNQGYFTTQFYSVAIDPQAEYIVGGMQDNGSYNTNTTDVTTPWTALLGGDGSYCAVGAQSVYVSAQNGQIYRLAYNNQGEYQGFARIDPSAGRGYAFINPFIISPNNQFEMYLPAADTLWYNGNTAEITLGSNDPPSTNWQNIDRLPNPDDYITALSLSEVNKNTLYYGTATGKLYKMTNASNNQRQRTELTGSNFPAGYINCIATNPLNAQELIVVFSNYNIQSLYRSIDGGTSWVAIGGNLEENTDGTGNGPSIRWVSILPLANNITQYLAGTSVGLFATDNINGAAITWEQQGKTTIGNAVVNMIQARLQDGLAVVATHGRGIFSTRYANPYGVASTDGFALEQNFPNPFRTLTTIGYRLDNESKVTLTVFDQQGKKINVLVDAVQSAGNQTVVWNGETGRNRPVVNGVYFYELKVNGKKRTKRMFLVK</sequence>
<dbReference type="InterPro" id="IPR052025">
    <property type="entry name" value="Xyloglucanase_GH74"/>
</dbReference>
<organism evidence="2 3">
    <name type="scientific">Microscilla marina ATCC 23134</name>
    <dbReference type="NCBI Taxonomy" id="313606"/>
    <lineage>
        <taxon>Bacteria</taxon>
        <taxon>Pseudomonadati</taxon>
        <taxon>Bacteroidota</taxon>
        <taxon>Cytophagia</taxon>
        <taxon>Cytophagales</taxon>
        <taxon>Microscillaceae</taxon>
        <taxon>Microscilla</taxon>
    </lineage>
</organism>
<dbReference type="PANTHER" id="PTHR43739:SF5">
    <property type="entry name" value="EXO-ALPHA-SIALIDASE"/>
    <property type="match status" value="1"/>
</dbReference>
<dbReference type="InterPro" id="IPR015943">
    <property type="entry name" value="WD40/YVTN_repeat-like_dom_sf"/>
</dbReference>
<dbReference type="InterPro" id="IPR026444">
    <property type="entry name" value="Secre_tail"/>
</dbReference>
<dbReference type="Gene3D" id="2.60.40.4070">
    <property type="match status" value="1"/>
</dbReference>
<dbReference type="AlphaFoldDB" id="A1ZPX1"/>
<accession>A1ZPX1</accession>